<accession>A0A371PLX8</accession>
<dbReference type="OrthoDB" id="9794382at2"/>
<proteinExistence type="predicted"/>
<evidence type="ECO:0000259" key="1">
    <source>
        <dbReference type="PROSITE" id="PS50851"/>
    </source>
</evidence>
<dbReference type="GO" id="GO:0005829">
    <property type="term" value="C:cytosol"/>
    <property type="evidence" value="ECO:0007669"/>
    <property type="project" value="TreeGrafter"/>
</dbReference>
<dbReference type="SUPFAM" id="SSF50341">
    <property type="entry name" value="CheW-like"/>
    <property type="match status" value="1"/>
</dbReference>
<gene>
    <name evidence="2" type="ORF">DX130_06265</name>
</gene>
<name>A0A371PLX8_9BACL</name>
<dbReference type="PANTHER" id="PTHR22617">
    <property type="entry name" value="CHEMOTAXIS SENSOR HISTIDINE KINASE-RELATED"/>
    <property type="match status" value="1"/>
</dbReference>
<dbReference type="Gene3D" id="2.40.50.180">
    <property type="entry name" value="CheA-289, Domain 4"/>
    <property type="match status" value="1"/>
</dbReference>
<sequence>MAGYEEAKHIQIGIADRRFAIPIAEVVEVIRMQPLTDIPSADSAVMGVLQVRDDIIAVLSLRHLMFLPECEPSKATRIVLLKGRTETIGLCVDCVYNVVVFTDIQKGSKLEGEWCETLFRGIGIHDSELVPILKTAERLYS</sequence>
<keyword evidence="3" id="KW-1185">Reference proteome</keyword>
<dbReference type="InterPro" id="IPR039315">
    <property type="entry name" value="CheW"/>
</dbReference>
<feature type="domain" description="CheW-like" evidence="1">
    <location>
        <begin position="6"/>
        <end position="141"/>
    </location>
</feature>
<evidence type="ECO:0000313" key="3">
    <source>
        <dbReference type="Proteomes" id="UP000261905"/>
    </source>
</evidence>
<dbReference type="RefSeq" id="WP_116043683.1">
    <property type="nucleotide sequence ID" value="NZ_QUBQ01000001.1"/>
</dbReference>
<dbReference type="PROSITE" id="PS50851">
    <property type="entry name" value="CHEW"/>
    <property type="match status" value="1"/>
</dbReference>
<dbReference type="Proteomes" id="UP000261905">
    <property type="component" value="Unassembled WGS sequence"/>
</dbReference>
<dbReference type="InterPro" id="IPR002545">
    <property type="entry name" value="CheW-lke_dom"/>
</dbReference>
<dbReference type="GO" id="GO:0007165">
    <property type="term" value="P:signal transduction"/>
    <property type="evidence" value="ECO:0007669"/>
    <property type="project" value="InterPro"/>
</dbReference>
<reference evidence="2 3" key="1">
    <citation type="submission" date="2018-08" db="EMBL/GenBank/DDBJ databases">
        <title>Paenibacillus sp. M4BSY-1, whole genome shotgun sequence.</title>
        <authorList>
            <person name="Tuo L."/>
        </authorList>
    </citation>
    <scope>NUCLEOTIDE SEQUENCE [LARGE SCALE GENOMIC DNA]</scope>
    <source>
        <strain evidence="2 3">M4BSY-1</strain>
    </source>
</reference>
<dbReference type="Pfam" id="PF01584">
    <property type="entry name" value="CheW"/>
    <property type="match status" value="1"/>
</dbReference>
<comment type="caution">
    <text evidence="2">The sequence shown here is derived from an EMBL/GenBank/DDBJ whole genome shotgun (WGS) entry which is preliminary data.</text>
</comment>
<organism evidence="2 3">
    <name type="scientific">Paenibacillus paeoniae</name>
    <dbReference type="NCBI Taxonomy" id="2292705"/>
    <lineage>
        <taxon>Bacteria</taxon>
        <taxon>Bacillati</taxon>
        <taxon>Bacillota</taxon>
        <taxon>Bacilli</taxon>
        <taxon>Bacillales</taxon>
        <taxon>Paenibacillaceae</taxon>
        <taxon>Paenibacillus</taxon>
    </lineage>
</organism>
<dbReference type="EMBL" id="QUBQ01000001">
    <property type="protein sequence ID" value="REK76639.1"/>
    <property type="molecule type" value="Genomic_DNA"/>
</dbReference>
<dbReference type="Gene3D" id="2.30.30.40">
    <property type="entry name" value="SH3 Domains"/>
    <property type="match status" value="1"/>
</dbReference>
<dbReference type="AlphaFoldDB" id="A0A371PLX8"/>
<dbReference type="InterPro" id="IPR036061">
    <property type="entry name" value="CheW-like_dom_sf"/>
</dbReference>
<evidence type="ECO:0000313" key="2">
    <source>
        <dbReference type="EMBL" id="REK76639.1"/>
    </source>
</evidence>
<dbReference type="SMART" id="SM00260">
    <property type="entry name" value="CheW"/>
    <property type="match status" value="1"/>
</dbReference>
<dbReference type="PANTHER" id="PTHR22617:SF23">
    <property type="entry name" value="CHEMOTAXIS PROTEIN CHEW"/>
    <property type="match status" value="1"/>
</dbReference>
<protein>
    <submittedName>
        <fullName evidence="2">Chemotaxis protein CheW</fullName>
    </submittedName>
</protein>
<dbReference type="GO" id="GO:0006935">
    <property type="term" value="P:chemotaxis"/>
    <property type="evidence" value="ECO:0007669"/>
    <property type="project" value="InterPro"/>
</dbReference>